<dbReference type="PANTHER" id="PTHR21666:SF270">
    <property type="entry name" value="MUREIN HYDROLASE ACTIVATOR ENVC"/>
    <property type="match status" value="1"/>
</dbReference>
<dbReference type="Pfam" id="PF01551">
    <property type="entry name" value="Peptidase_M23"/>
    <property type="match status" value="1"/>
</dbReference>
<dbReference type="InterPro" id="IPR011055">
    <property type="entry name" value="Dup_hybrid_motif"/>
</dbReference>
<evidence type="ECO:0000313" key="2">
    <source>
        <dbReference type="EMBL" id="KGA16644.1"/>
    </source>
</evidence>
<evidence type="ECO:0000259" key="1">
    <source>
        <dbReference type="Pfam" id="PF01551"/>
    </source>
</evidence>
<sequence>MHGGLDFDAGEGYPIQVIADGVVTKVQPLDDNWGDGVYVEITHNVNGQSILSRYCHLLAGSITVSEGQSVSVAQFLAQVGATGATTGAHLHFEIHVNGSSTNPYTWLKENAN</sequence>
<dbReference type="InterPro" id="IPR050570">
    <property type="entry name" value="Cell_wall_metabolism_enzyme"/>
</dbReference>
<comment type="caution">
    <text evidence="2">The sequence shown here is derived from an EMBL/GenBank/DDBJ whole genome shotgun (WGS) entry which is preliminary data.</text>
</comment>
<dbReference type="AlphaFoldDB" id="A0A094Q3J0"/>
<feature type="domain" description="M23ase beta-sheet core" evidence="1">
    <location>
        <begin position="1"/>
        <end position="103"/>
    </location>
</feature>
<dbReference type="CDD" id="cd12797">
    <property type="entry name" value="M23_peptidase"/>
    <property type="match status" value="1"/>
</dbReference>
<name>A0A094Q3J0_9ZZZZ</name>
<dbReference type="PANTHER" id="PTHR21666">
    <property type="entry name" value="PEPTIDASE-RELATED"/>
    <property type="match status" value="1"/>
</dbReference>
<dbReference type="Gene3D" id="2.70.70.10">
    <property type="entry name" value="Glucose Permease (Domain IIA)"/>
    <property type="match status" value="1"/>
</dbReference>
<gene>
    <name evidence="2" type="ORF">GM51_12180</name>
</gene>
<dbReference type="SUPFAM" id="SSF51261">
    <property type="entry name" value="Duplicated hybrid motif"/>
    <property type="match status" value="1"/>
</dbReference>
<proteinExistence type="predicted"/>
<dbReference type="GO" id="GO:0004222">
    <property type="term" value="F:metalloendopeptidase activity"/>
    <property type="evidence" value="ECO:0007669"/>
    <property type="project" value="TreeGrafter"/>
</dbReference>
<accession>A0A094Q3J0</accession>
<reference evidence="2" key="1">
    <citation type="submission" date="2014-06" db="EMBL/GenBank/DDBJ databases">
        <title>Key roles for freshwater Actinobacteria revealed by deep metagenomic sequencing.</title>
        <authorList>
            <person name="Ghai R."/>
            <person name="Mizuno C.M."/>
            <person name="Picazo A."/>
            <person name="Camacho A."/>
            <person name="Rodriguez-Valera F."/>
        </authorList>
    </citation>
    <scope>NUCLEOTIDE SEQUENCE</scope>
</reference>
<dbReference type="InterPro" id="IPR016047">
    <property type="entry name" value="M23ase_b-sheet_dom"/>
</dbReference>
<protein>
    <recommendedName>
        <fullName evidence="1">M23ase beta-sheet core domain-containing protein</fullName>
    </recommendedName>
</protein>
<dbReference type="EMBL" id="JNSL01000079">
    <property type="protein sequence ID" value="KGA16644.1"/>
    <property type="molecule type" value="Genomic_DNA"/>
</dbReference>
<organism evidence="2">
    <name type="scientific">freshwater metagenome</name>
    <dbReference type="NCBI Taxonomy" id="449393"/>
    <lineage>
        <taxon>unclassified sequences</taxon>
        <taxon>metagenomes</taxon>
        <taxon>ecological metagenomes</taxon>
    </lineage>
</organism>